<keyword evidence="6 8" id="KW-0472">Membrane</keyword>
<accession>A0A0F7SNI1</accession>
<feature type="transmembrane region" description="Helical" evidence="8">
    <location>
        <begin position="86"/>
        <end position="108"/>
    </location>
</feature>
<feature type="transmembrane region" description="Helical" evidence="8">
    <location>
        <begin position="190"/>
        <end position="209"/>
    </location>
</feature>
<dbReference type="InterPro" id="IPR011642">
    <property type="entry name" value="Gate_dom"/>
</dbReference>
<dbReference type="PANTHER" id="PTHR10590">
    <property type="entry name" value="SODIUM/NUCLEOSIDE COTRANSPORTER"/>
    <property type="match status" value="1"/>
</dbReference>
<dbReference type="InterPro" id="IPR011657">
    <property type="entry name" value="CNT_C_dom"/>
</dbReference>
<keyword evidence="4 8" id="KW-0812">Transmembrane</keyword>
<organism evidence="12">
    <name type="scientific">Phaffia rhodozyma</name>
    <name type="common">Yeast</name>
    <name type="synonym">Xanthophyllomyces dendrorhous</name>
    <dbReference type="NCBI Taxonomy" id="264483"/>
    <lineage>
        <taxon>Eukaryota</taxon>
        <taxon>Fungi</taxon>
        <taxon>Dikarya</taxon>
        <taxon>Basidiomycota</taxon>
        <taxon>Agaricomycotina</taxon>
        <taxon>Tremellomycetes</taxon>
        <taxon>Cystofilobasidiales</taxon>
        <taxon>Mrakiaceae</taxon>
        <taxon>Phaffia</taxon>
    </lineage>
</organism>
<feature type="transmembrane region" description="Helical" evidence="8">
    <location>
        <begin position="569"/>
        <end position="595"/>
    </location>
</feature>
<evidence type="ECO:0000259" key="10">
    <source>
        <dbReference type="Pfam" id="PF07662"/>
    </source>
</evidence>
<feature type="transmembrane region" description="Helical" evidence="8">
    <location>
        <begin position="161"/>
        <end position="184"/>
    </location>
</feature>
<dbReference type="Pfam" id="PF07670">
    <property type="entry name" value="Gate"/>
    <property type="match status" value="1"/>
</dbReference>
<dbReference type="GO" id="GO:0005886">
    <property type="term" value="C:plasma membrane"/>
    <property type="evidence" value="ECO:0007669"/>
    <property type="project" value="UniProtKB-SubCell"/>
</dbReference>
<evidence type="ECO:0000256" key="8">
    <source>
        <dbReference type="SAM" id="Phobius"/>
    </source>
</evidence>
<keyword evidence="3" id="KW-1003">Cell membrane</keyword>
<feature type="transmembrane region" description="Helical" evidence="8">
    <location>
        <begin position="120"/>
        <end position="140"/>
    </location>
</feature>
<feature type="transmembrane region" description="Helical" evidence="8">
    <location>
        <begin position="275"/>
        <end position="298"/>
    </location>
</feature>
<evidence type="ECO:0000256" key="5">
    <source>
        <dbReference type="ARBA" id="ARBA00022989"/>
    </source>
</evidence>
<evidence type="ECO:0000256" key="6">
    <source>
        <dbReference type="ARBA" id="ARBA00023136"/>
    </source>
</evidence>
<feature type="region of interest" description="Disordered" evidence="7">
    <location>
        <begin position="1"/>
        <end position="44"/>
    </location>
</feature>
<dbReference type="AlphaFoldDB" id="A0A0F7SNI1"/>
<evidence type="ECO:0000259" key="9">
    <source>
        <dbReference type="Pfam" id="PF01773"/>
    </source>
</evidence>
<proteinExistence type="inferred from homology"/>
<evidence type="ECO:0000256" key="2">
    <source>
        <dbReference type="ARBA" id="ARBA00009033"/>
    </source>
</evidence>
<comment type="similarity">
    <text evidence="2">Belongs to the concentrative nucleoside transporter (CNT) (TC 2.A.41) family.</text>
</comment>
<feature type="transmembrane region" description="Helical" evidence="8">
    <location>
        <begin position="352"/>
        <end position="374"/>
    </location>
</feature>
<dbReference type="Pfam" id="PF01773">
    <property type="entry name" value="Nucleos_tra2_N"/>
    <property type="match status" value="1"/>
</dbReference>
<dbReference type="GO" id="GO:0005337">
    <property type="term" value="F:nucleoside transmembrane transporter activity"/>
    <property type="evidence" value="ECO:0007669"/>
    <property type="project" value="InterPro"/>
</dbReference>
<sequence length="596" mass="65040">MTDITPATPVLTEKQVLPPTSDSPADYTSGRSDTYPERESDDNSVDKEVIKTGQTLTDVQAAHEISEDSAQVAENKWRRHMAWKRLRYVVLPAFALLVLGWWIASIVVKDTRHRWIQSTILAWWIIGLVIFRFVPSSVVGRPIGKVWTTLISNPFFKLNRIARLAIGWLILLGLLFGSCYGFPLPEGTSYGQRTISVFGLLVLNCLYFVCSRNRKLIKWHTVVVGLIIQQAIAIFVLKSEAGLDLFQWIATAAADFLHQGGVAATFFFESSFSSYFFVGVLGAVVFFIAFVQMMFYLGAMTWVVRKFAWIFFRAMDVSGAEAVIAAASPFIGQGESACLVKPFVDLMTPSELHLAMTSGFSTISGSVLTGYILLGIPPSALITASVMSIPASIAISKIVYPEDDTPVTLGRIVVDRGDEDHESEANALHAFSNGAWFGLKVAGLILCNVLVVLALLYVVDGLLTWIGKAFTINALTLELIFQYIFYPLSWLMGVPKADCLLVSQLLGLKLFGNEFVAYSKLMTEINAGYPITARGRTIANFCLAGFANLGSLGIQIGVISGLAPSRAKIIATIAPSALIFGFLSTCQTATIAGMLT</sequence>
<evidence type="ECO:0000256" key="7">
    <source>
        <dbReference type="SAM" id="MobiDB-lite"/>
    </source>
</evidence>
<evidence type="ECO:0000256" key="4">
    <source>
        <dbReference type="ARBA" id="ARBA00022692"/>
    </source>
</evidence>
<feature type="transmembrane region" description="Helical" evidence="8">
    <location>
        <begin position="538"/>
        <end position="563"/>
    </location>
</feature>
<dbReference type="EMBL" id="LN483142">
    <property type="protein sequence ID" value="CED82931.1"/>
    <property type="molecule type" value="Genomic_DNA"/>
</dbReference>
<feature type="transmembrane region" description="Helical" evidence="8">
    <location>
        <begin position="435"/>
        <end position="458"/>
    </location>
</feature>
<feature type="transmembrane region" description="Helical" evidence="8">
    <location>
        <begin position="310"/>
        <end position="332"/>
    </location>
</feature>
<evidence type="ECO:0000313" key="12">
    <source>
        <dbReference type="EMBL" id="CED82931.1"/>
    </source>
</evidence>
<dbReference type="Pfam" id="PF07662">
    <property type="entry name" value="Nucleos_tra2_C"/>
    <property type="match status" value="1"/>
</dbReference>
<feature type="domain" description="Concentrative nucleoside transporter N-terminal" evidence="9">
    <location>
        <begin position="198"/>
        <end position="270"/>
    </location>
</feature>
<dbReference type="InterPro" id="IPR008276">
    <property type="entry name" value="C_nuclsd_transpt"/>
</dbReference>
<comment type="subcellular location">
    <subcellularLocation>
        <location evidence="1">Cell membrane</location>
        <topology evidence="1">Multi-pass membrane protein</topology>
    </subcellularLocation>
</comment>
<protein>
    <submittedName>
        <fullName evidence="12">Concentrative Na-nucleoside cotransporter CNT1/CNT2</fullName>
    </submittedName>
</protein>
<dbReference type="GO" id="GO:0015293">
    <property type="term" value="F:symporter activity"/>
    <property type="evidence" value="ECO:0007669"/>
    <property type="project" value="TreeGrafter"/>
</dbReference>
<feature type="domain" description="Concentrative nucleoside transporter C-terminal" evidence="10">
    <location>
        <begin position="381"/>
        <end position="593"/>
    </location>
</feature>
<reference evidence="12" key="1">
    <citation type="submission" date="2014-08" db="EMBL/GenBank/DDBJ databases">
        <authorList>
            <person name="Sharma Rahul"/>
            <person name="Thines Marco"/>
        </authorList>
    </citation>
    <scope>NUCLEOTIDE SEQUENCE</scope>
</reference>
<name>A0A0F7SNI1_PHARH</name>
<feature type="transmembrane region" description="Helical" evidence="8">
    <location>
        <begin position="470"/>
        <end position="488"/>
    </location>
</feature>
<evidence type="ECO:0000259" key="11">
    <source>
        <dbReference type="Pfam" id="PF07670"/>
    </source>
</evidence>
<feature type="transmembrane region" description="Helical" evidence="8">
    <location>
        <begin position="216"/>
        <end position="237"/>
    </location>
</feature>
<dbReference type="PANTHER" id="PTHR10590:SF4">
    <property type="entry name" value="SOLUTE CARRIER FAMILY 28 MEMBER 3"/>
    <property type="match status" value="1"/>
</dbReference>
<evidence type="ECO:0000256" key="1">
    <source>
        <dbReference type="ARBA" id="ARBA00004651"/>
    </source>
</evidence>
<dbReference type="InterPro" id="IPR002668">
    <property type="entry name" value="CNT_N_dom"/>
</dbReference>
<evidence type="ECO:0000256" key="3">
    <source>
        <dbReference type="ARBA" id="ARBA00022475"/>
    </source>
</evidence>
<feature type="domain" description="Nucleoside transporter/FeoB GTPase Gate" evidence="11">
    <location>
        <begin position="278"/>
        <end position="374"/>
    </location>
</feature>
<keyword evidence="5 8" id="KW-1133">Transmembrane helix</keyword>